<dbReference type="SUPFAM" id="SSF55781">
    <property type="entry name" value="GAF domain-like"/>
    <property type="match status" value="1"/>
</dbReference>
<evidence type="ECO:0000313" key="3">
    <source>
        <dbReference type="EMBL" id="MEQ2487452.1"/>
    </source>
</evidence>
<dbReference type="InterPro" id="IPR029016">
    <property type="entry name" value="GAF-like_dom_sf"/>
</dbReference>
<dbReference type="EMBL" id="JBBNFP010000048">
    <property type="protein sequence ID" value="MEQ2487452.1"/>
    <property type="molecule type" value="Genomic_DNA"/>
</dbReference>
<evidence type="ECO:0000313" key="4">
    <source>
        <dbReference type="Proteomes" id="UP001487296"/>
    </source>
</evidence>
<reference evidence="3 4" key="1">
    <citation type="submission" date="2024-04" db="EMBL/GenBank/DDBJ databases">
        <title>Human intestinal bacterial collection.</title>
        <authorList>
            <person name="Pauvert C."/>
            <person name="Hitch T.C.A."/>
            <person name="Clavel T."/>
        </authorList>
    </citation>
    <scope>NUCLEOTIDE SEQUENCE [LARGE SCALE GENOMIC DNA]</scope>
    <source>
        <strain evidence="3 4">CLA-AA-H145</strain>
    </source>
</reference>
<comment type="caution">
    <text evidence="3">The sequence shown here is derived from an EMBL/GenBank/DDBJ whole genome shotgun (WGS) entry which is preliminary data.</text>
</comment>
<evidence type="ECO:0000256" key="1">
    <source>
        <dbReference type="ARBA" id="ARBA00038454"/>
    </source>
</evidence>
<dbReference type="RefSeq" id="WP_215760539.1">
    <property type="nucleotide sequence ID" value="NZ_JAHKBE010000050.1"/>
</dbReference>
<dbReference type="InterPro" id="IPR051330">
    <property type="entry name" value="Phosphatase_reg/MetRdx"/>
</dbReference>
<dbReference type="Gene3D" id="3.30.450.40">
    <property type="match status" value="1"/>
</dbReference>
<dbReference type="PANTHER" id="PTHR21021">
    <property type="entry name" value="GAF/PUTATIVE CYTOSKELETAL PROTEIN"/>
    <property type="match status" value="1"/>
</dbReference>
<organism evidence="3 4">
    <name type="scientific">Hallella faecis</name>
    <dbReference type="NCBI Taxonomy" id="2841596"/>
    <lineage>
        <taxon>Bacteria</taxon>
        <taxon>Pseudomonadati</taxon>
        <taxon>Bacteroidota</taxon>
        <taxon>Bacteroidia</taxon>
        <taxon>Bacteroidales</taxon>
        <taxon>Prevotellaceae</taxon>
        <taxon>Hallella</taxon>
    </lineage>
</organism>
<dbReference type="PANTHER" id="PTHR21021:SF15">
    <property type="entry name" value="FREE METHIONINE-R-SULFOXIDE REDUCTASE"/>
    <property type="match status" value="1"/>
</dbReference>
<comment type="similarity">
    <text evidence="1">Belongs to the free Met sulfoxide reductase family.</text>
</comment>
<dbReference type="Pfam" id="PF13185">
    <property type="entry name" value="GAF_2"/>
    <property type="match status" value="1"/>
</dbReference>
<evidence type="ECO:0000259" key="2">
    <source>
        <dbReference type="Pfam" id="PF13185"/>
    </source>
</evidence>
<feature type="domain" description="GAF" evidence="2">
    <location>
        <begin position="46"/>
        <end position="148"/>
    </location>
</feature>
<sequence>MDDKKRTYDTVVAQVQCLVDGVTNHVGALANITALLKEAFPYYFWVGFYLVKDDQLELGPFQGPVACYTIGKGRGVCGTSWAQVQTLIVPDVEQFPGHIACSSRSRSEIVVPILRNGNVVGVIDVDSEQLNSFDTIDQEGLERIATLCEPLV</sequence>
<dbReference type="InterPro" id="IPR003018">
    <property type="entry name" value="GAF"/>
</dbReference>
<protein>
    <submittedName>
        <fullName evidence="3">GAF domain-containing protein</fullName>
    </submittedName>
</protein>
<gene>
    <name evidence="3" type="ORF">AAAT34_10430</name>
</gene>
<proteinExistence type="inferred from homology"/>
<keyword evidence="4" id="KW-1185">Reference proteome</keyword>
<accession>A0ABV1FSQ5</accession>
<name>A0ABV1FSQ5_9BACT</name>
<dbReference type="Proteomes" id="UP001487296">
    <property type="component" value="Unassembled WGS sequence"/>
</dbReference>